<dbReference type="AlphaFoldDB" id="H0R101"/>
<dbReference type="eggNOG" id="COG1073">
    <property type="taxonomic scope" value="Bacteria"/>
</dbReference>
<feature type="transmembrane region" description="Helical" evidence="1">
    <location>
        <begin position="169"/>
        <end position="189"/>
    </location>
</feature>
<accession>H0R101</accession>
<protein>
    <submittedName>
        <fullName evidence="2">Uncharacterized protein</fullName>
    </submittedName>
</protein>
<keyword evidence="1" id="KW-0812">Transmembrane</keyword>
<keyword evidence="1" id="KW-0472">Membrane</keyword>
<evidence type="ECO:0000313" key="2">
    <source>
        <dbReference type="EMBL" id="GAB18752.1"/>
    </source>
</evidence>
<evidence type="ECO:0000313" key="3">
    <source>
        <dbReference type="Proteomes" id="UP000035034"/>
    </source>
</evidence>
<keyword evidence="3" id="KW-1185">Reference proteome</keyword>
<proteinExistence type="predicted"/>
<organism evidence="2 3">
    <name type="scientific">Gordonia effusa NBRC 100432</name>
    <dbReference type="NCBI Taxonomy" id="1077974"/>
    <lineage>
        <taxon>Bacteria</taxon>
        <taxon>Bacillati</taxon>
        <taxon>Actinomycetota</taxon>
        <taxon>Actinomycetes</taxon>
        <taxon>Mycobacteriales</taxon>
        <taxon>Gordoniaceae</taxon>
        <taxon>Gordonia</taxon>
    </lineage>
</organism>
<name>H0R101_9ACTN</name>
<feature type="transmembrane region" description="Helical" evidence="1">
    <location>
        <begin position="145"/>
        <end position="163"/>
    </location>
</feature>
<dbReference type="STRING" id="1077974.GOEFS_063_00260"/>
<feature type="transmembrane region" description="Helical" evidence="1">
    <location>
        <begin position="68"/>
        <end position="87"/>
    </location>
</feature>
<feature type="transmembrane region" description="Helical" evidence="1">
    <location>
        <begin position="99"/>
        <end position="124"/>
    </location>
</feature>
<feature type="transmembrane region" description="Helical" evidence="1">
    <location>
        <begin position="30"/>
        <end position="56"/>
    </location>
</feature>
<gene>
    <name evidence="2" type="ORF">GOEFS_063_00260</name>
</gene>
<keyword evidence="1" id="KW-1133">Transmembrane helix</keyword>
<reference evidence="2 3" key="1">
    <citation type="submission" date="2011-12" db="EMBL/GenBank/DDBJ databases">
        <title>Whole genome shotgun sequence of Gordonia effusa NBRC 100432.</title>
        <authorList>
            <person name="Yoshida I."/>
            <person name="Takarada H."/>
            <person name="Hosoyama A."/>
            <person name="Tsuchikane K."/>
            <person name="Katsumata H."/>
            <person name="Yamazaki S."/>
            <person name="Fujita N."/>
        </authorList>
    </citation>
    <scope>NUCLEOTIDE SEQUENCE [LARGE SCALE GENOMIC DNA]</scope>
    <source>
        <strain evidence="2 3">NBRC 100432</strain>
    </source>
</reference>
<comment type="caution">
    <text evidence="2">The sequence shown here is derived from an EMBL/GenBank/DDBJ whole genome shotgun (WGS) entry which is preliminary data.</text>
</comment>
<sequence>MMSAIMAAFGAAMIVLAVIAARCRDSEPVISALTVFVSLGLAYDNFAVAVGSLVGYGDVVSAINVPRFWLHVFALPLLIVVCGVLVARLGVGWLRTRTAAIAGVALVIALVIIGCVEELTPLVLVESDTGGLTRYVNDAMHGPPIPAIATIVVLSVLGASAWHAASWPWLIAGALVMFAAASVTGVLWISNAGELVLQTTVVATLVWVAGLTRVDTTSIGVTA</sequence>
<dbReference type="Proteomes" id="UP000035034">
    <property type="component" value="Unassembled WGS sequence"/>
</dbReference>
<dbReference type="EMBL" id="BAEH01000063">
    <property type="protein sequence ID" value="GAB18752.1"/>
    <property type="molecule type" value="Genomic_DNA"/>
</dbReference>
<evidence type="ECO:0000256" key="1">
    <source>
        <dbReference type="SAM" id="Phobius"/>
    </source>
</evidence>